<dbReference type="Proteomes" id="UP000245119">
    <property type="component" value="Linkage Group LG13"/>
</dbReference>
<protein>
    <submittedName>
        <fullName evidence="1">Uncharacterized protein</fullName>
    </submittedName>
</protein>
<dbReference type="AlphaFoldDB" id="A0A2T7NFI0"/>
<evidence type="ECO:0000313" key="2">
    <source>
        <dbReference type="Proteomes" id="UP000245119"/>
    </source>
</evidence>
<reference evidence="1 2" key="1">
    <citation type="submission" date="2018-04" db="EMBL/GenBank/DDBJ databases">
        <title>The genome of golden apple snail Pomacea canaliculata provides insight into stress tolerance and invasive adaptation.</title>
        <authorList>
            <person name="Liu C."/>
            <person name="Liu B."/>
            <person name="Ren Y."/>
            <person name="Zhang Y."/>
            <person name="Wang H."/>
            <person name="Li S."/>
            <person name="Jiang F."/>
            <person name="Yin L."/>
            <person name="Zhang G."/>
            <person name="Qian W."/>
            <person name="Fan W."/>
        </authorList>
    </citation>
    <scope>NUCLEOTIDE SEQUENCE [LARGE SCALE GENOMIC DNA]</scope>
    <source>
        <strain evidence="1">SZHN2017</strain>
        <tissue evidence="1">Muscle</tissue>
    </source>
</reference>
<proteinExistence type="predicted"/>
<accession>A0A2T7NFI0</accession>
<dbReference type="EMBL" id="PZQS01000013">
    <property type="protein sequence ID" value="PVD19921.1"/>
    <property type="molecule type" value="Genomic_DNA"/>
</dbReference>
<sequence>MHSVRVWVWGVGGENCSENGKRVFPPKVEWAGEMGVARGAMVLRGWKKGVEWRWEWVEGRERTQQSRAFAENGGRGATARHASNSVRSRCGTAGAVCRAAAAAACYCVLRIAEERCSTRRGALEDKAATSVHRGNVCSVDVLQTKLTQCVLYAFRKLSKQKASLFSPSVQLTFFDVRALVWLFTRWRCSEKVKRPFTVFCQVSAAALRRCLTAAEGKAQGMVVRLRISTYPPGFNNAPGFLFAVWLRPV</sequence>
<comment type="caution">
    <text evidence="1">The sequence shown here is derived from an EMBL/GenBank/DDBJ whole genome shotgun (WGS) entry which is preliminary data.</text>
</comment>
<gene>
    <name evidence="1" type="ORF">C0Q70_20415</name>
</gene>
<evidence type="ECO:0000313" key="1">
    <source>
        <dbReference type="EMBL" id="PVD19921.1"/>
    </source>
</evidence>
<organism evidence="1 2">
    <name type="scientific">Pomacea canaliculata</name>
    <name type="common">Golden apple snail</name>
    <dbReference type="NCBI Taxonomy" id="400727"/>
    <lineage>
        <taxon>Eukaryota</taxon>
        <taxon>Metazoa</taxon>
        <taxon>Spiralia</taxon>
        <taxon>Lophotrochozoa</taxon>
        <taxon>Mollusca</taxon>
        <taxon>Gastropoda</taxon>
        <taxon>Caenogastropoda</taxon>
        <taxon>Architaenioglossa</taxon>
        <taxon>Ampullarioidea</taxon>
        <taxon>Ampullariidae</taxon>
        <taxon>Pomacea</taxon>
    </lineage>
</organism>
<name>A0A2T7NFI0_POMCA</name>
<keyword evidence="2" id="KW-1185">Reference proteome</keyword>